<sequence>MRHSSFGDAYKGQKFIIRISADENGFTTELQVGELPSHKDSDNLWSTRDEAINAGIKEARDIIDKMTP</sequence>
<name>A0A7M2JED1_PSEFL</name>
<dbReference type="AlphaFoldDB" id="A0A7M2JED1"/>
<dbReference type="Proteomes" id="UP000593833">
    <property type="component" value="Chromosome"/>
</dbReference>
<proteinExistence type="predicted"/>
<gene>
    <name evidence="1" type="ORF">IM720_15180</name>
</gene>
<evidence type="ECO:0000313" key="1">
    <source>
        <dbReference type="EMBL" id="QOU08005.1"/>
    </source>
</evidence>
<evidence type="ECO:0000313" key="2">
    <source>
        <dbReference type="Proteomes" id="UP000593833"/>
    </source>
</evidence>
<accession>A0A7M2JED1</accession>
<organism evidence="1 2">
    <name type="scientific">Pseudomonas fluorescens</name>
    <dbReference type="NCBI Taxonomy" id="294"/>
    <lineage>
        <taxon>Bacteria</taxon>
        <taxon>Pseudomonadati</taxon>
        <taxon>Pseudomonadota</taxon>
        <taxon>Gammaproteobacteria</taxon>
        <taxon>Pseudomonadales</taxon>
        <taxon>Pseudomonadaceae</taxon>
        <taxon>Pseudomonas</taxon>
    </lineage>
</organism>
<protein>
    <submittedName>
        <fullName evidence="1">Uncharacterized protein</fullName>
    </submittedName>
</protein>
<dbReference type="RefSeq" id="WP_193690599.1">
    <property type="nucleotide sequence ID" value="NZ_CP063233.1"/>
</dbReference>
<dbReference type="EMBL" id="CP063233">
    <property type="protein sequence ID" value="QOU08005.1"/>
    <property type="molecule type" value="Genomic_DNA"/>
</dbReference>
<reference evidence="1 2" key="1">
    <citation type="submission" date="2020-10" db="EMBL/GenBank/DDBJ databases">
        <title>Complete genome sequence of a novel Pseudomonas fluorescens strain isolated from the flower of kumarahou (Pomaderris kumeraho).</title>
        <authorList>
            <person name="Summers M.C."/>
            <person name="Nowak V."/>
            <person name="Fairhurst M.J."/>
            <person name="Owen J.G."/>
            <person name="Gerth M.L."/>
            <person name="Patrick W.M."/>
        </authorList>
    </citation>
    <scope>NUCLEOTIDE SEQUENCE [LARGE SCALE GENOMIC DNA]</scope>
    <source>
        <strain evidence="1 2">KF1</strain>
    </source>
</reference>